<evidence type="ECO:0000313" key="4">
    <source>
        <dbReference type="Proteomes" id="UP000011513"/>
    </source>
</evidence>
<evidence type="ECO:0000256" key="1">
    <source>
        <dbReference type="SAM" id="MobiDB-lite"/>
    </source>
</evidence>
<dbReference type="RefSeq" id="WP_008386564.1">
    <property type="nucleotide sequence ID" value="NZ_AOIV01000024.1"/>
</dbReference>
<gene>
    <name evidence="3" type="ORF">C474_10611</name>
</gene>
<dbReference type="InterPro" id="IPR001509">
    <property type="entry name" value="Epimerase_deHydtase"/>
</dbReference>
<reference evidence="3 4" key="1">
    <citation type="journal article" date="2014" name="PLoS Genet.">
        <title>Phylogenetically driven sequencing of extremely halophilic archaea reveals strategies for static and dynamic osmo-response.</title>
        <authorList>
            <person name="Becker E.A."/>
            <person name="Seitzer P.M."/>
            <person name="Tritt A."/>
            <person name="Larsen D."/>
            <person name="Krusor M."/>
            <person name="Yao A.I."/>
            <person name="Wu D."/>
            <person name="Madern D."/>
            <person name="Eisen J.A."/>
            <person name="Darling A.E."/>
            <person name="Facciotti M.T."/>
        </authorList>
    </citation>
    <scope>NUCLEOTIDE SEQUENCE [LARGE SCALE GENOMIC DNA]</scope>
    <source>
        <strain evidence="3 4">JCM 14848</strain>
    </source>
</reference>
<organism evidence="3 4">
    <name type="scientific">Halogeometricum pallidum JCM 14848</name>
    <dbReference type="NCBI Taxonomy" id="1227487"/>
    <lineage>
        <taxon>Archaea</taxon>
        <taxon>Methanobacteriati</taxon>
        <taxon>Methanobacteriota</taxon>
        <taxon>Stenosarchaea group</taxon>
        <taxon>Halobacteria</taxon>
        <taxon>Halobacteriales</taxon>
        <taxon>Haloferacaceae</taxon>
        <taxon>Halogeometricum</taxon>
    </lineage>
</organism>
<evidence type="ECO:0000259" key="2">
    <source>
        <dbReference type="Pfam" id="PF01370"/>
    </source>
</evidence>
<accession>M0D889</accession>
<feature type="region of interest" description="Disordered" evidence="1">
    <location>
        <begin position="314"/>
        <end position="385"/>
    </location>
</feature>
<keyword evidence="4" id="KW-1185">Reference proteome</keyword>
<dbReference type="eggNOG" id="arCOG03015">
    <property type="taxonomic scope" value="Archaea"/>
</dbReference>
<name>M0D889_HALPD</name>
<dbReference type="OrthoDB" id="358920at2157"/>
<dbReference type="GO" id="GO:0044877">
    <property type="term" value="F:protein-containing complex binding"/>
    <property type="evidence" value="ECO:0007669"/>
    <property type="project" value="TreeGrafter"/>
</dbReference>
<dbReference type="Pfam" id="PF01370">
    <property type="entry name" value="Epimerase"/>
    <property type="match status" value="1"/>
</dbReference>
<dbReference type="PANTHER" id="PTHR12126">
    <property type="entry name" value="NADH-UBIQUINONE OXIDOREDUCTASE 39 KDA SUBUNIT-RELATED"/>
    <property type="match status" value="1"/>
</dbReference>
<dbReference type="PANTHER" id="PTHR12126:SF11">
    <property type="entry name" value="NADH DEHYDROGENASE [UBIQUINONE] 1 ALPHA SUBCOMPLEX SUBUNIT 9, MITOCHONDRIAL"/>
    <property type="match status" value="1"/>
</dbReference>
<feature type="compositionally biased region" description="Polar residues" evidence="1">
    <location>
        <begin position="376"/>
        <end position="385"/>
    </location>
</feature>
<dbReference type="EMBL" id="AOIV01000024">
    <property type="protein sequence ID" value="ELZ30907.1"/>
    <property type="molecule type" value="Genomic_DNA"/>
</dbReference>
<feature type="domain" description="NAD-dependent epimerase/dehydratase" evidence="2">
    <location>
        <begin position="3"/>
        <end position="55"/>
    </location>
</feature>
<proteinExistence type="predicted"/>
<dbReference type="InParanoid" id="M0D889"/>
<dbReference type="AlphaFoldDB" id="M0D889"/>
<dbReference type="Proteomes" id="UP000011513">
    <property type="component" value="Unassembled WGS sequence"/>
</dbReference>
<feature type="compositionally biased region" description="Acidic residues" evidence="1">
    <location>
        <begin position="335"/>
        <end position="364"/>
    </location>
</feature>
<dbReference type="PATRIC" id="fig|1227487.5.peg.2143"/>
<protein>
    <submittedName>
        <fullName evidence="3">Nucleoside-diphosphate sugar epimerase</fullName>
    </submittedName>
</protein>
<dbReference type="InterPro" id="IPR036291">
    <property type="entry name" value="NAD(P)-bd_dom_sf"/>
</dbReference>
<comment type="caution">
    <text evidence="3">The sequence shown here is derived from an EMBL/GenBank/DDBJ whole genome shotgun (WGS) entry which is preliminary data.</text>
</comment>
<dbReference type="SUPFAM" id="SSF51735">
    <property type="entry name" value="NAD(P)-binding Rossmann-fold domains"/>
    <property type="match status" value="1"/>
</dbReference>
<dbReference type="InterPro" id="IPR051207">
    <property type="entry name" value="ComplexI_NDUFA9_subunit"/>
</dbReference>
<sequence length="385" mass="41031">MRVLVTGATGFVGSRLVPALREAGHDVSVLVRDAASSDLPDGVRVVEGDLLEPRSYRVVDGGPDGESTEDDRGSRTLADVLSALDIEAAYYLVHSMQSGKDFEERDRRAARNFERAASKAGVERAVYLGGLGEDQDRLSSHLRSRREVELILGQGAFDLTTLRAAIVIGDGSAGFEVIRQLAGRLPVMVTPRWVDTECQPICVDDVVAYLVGVLDAPETAGRTFEIGGPDVLTYGEVLTRVGGLLGRRTKLFSVPVLTPRLSSYWVGFVTDVPPSVARPLIDGLKNSVVVRDDSIKEYVEVSLTSFDESVRRALGEAEGSVSERTVPAIERGGDDGDGDNVDGAADENGEIEERDTGDGGESDGDGPRTGAGGTDLESNANPTDR</sequence>
<dbReference type="Gene3D" id="3.40.50.720">
    <property type="entry name" value="NAD(P)-binding Rossmann-like Domain"/>
    <property type="match status" value="1"/>
</dbReference>
<evidence type="ECO:0000313" key="3">
    <source>
        <dbReference type="EMBL" id="ELZ30907.1"/>
    </source>
</evidence>